<dbReference type="InterPro" id="IPR004680">
    <property type="entry name" value="Cit_transptr-like_dom"/>
</dbReference>
<reference evidence="10" key="1">
    <citation type="journal article" date="2019" name="Int. J. Syst. Evol. Microbiol.">
        <title>The Global Catalogue of Microorganisms (GCM) 10K type strain sequencing project: providing services to taxonomists for standard genome sequencing and annotation.</title>
        <authorList>
            <consortium name="The Broad Institute Genomics Platform"/>
            <consortium name="The Broad Institute Genome Sequencing Center for Infectious Disease"/>
            <person name="Wu L."/>
            <person name="Ma J."/>
        </authorList>
    </citation>
    <scope>NUCLEOTIDE SEQUENCE [LARGE SCALE GENOMIC DNA]</scope>
    <source>
        <strain evidence="10">KCTC 52473</strain>
    </source>
</reference>
<feature type="transmembrane region" description="Helical" evidence="7">
    <location>
        <begin position="136"/>
        <end position="155"/>
    </location>
</feature>
<dbReference type="SUPFAM" id="SSF116726">
    <property type="entry name" value="TrkA C-terminal domain-like"/>
    <property type="match status" value="2"/>
</dbReference>
<proteinExistence type="predicted"/>
<keyword evidence="2" id="KW-0813">Transport</keyword>
<evidence type="ECO:0000256" key="3">
    <source>
        <dbReference type="ARBA" id="ARBA00022692"/>
    </source>
</evidence>
<feature type="transmembrane region" description="Helical" evidence="7">
    <location>
        <begin position="6"/>
        <end position="22"/>
    </location>
</feature>
<feature type="transmembrane region" description="Helical" evidence="7">
    <location>
        <begin position="515"/>
        <end position="533"/>
    </location>
</feature>
<feature type="transmembrane region" description="Helical" evidence="7">
    <location>
        <begin position="91"/>
        <end position="116"/>
    </location>
</feature>
<keyword evidence="5 7" id="KW-1133">Transmembrane helix</keyword>
<feature type="domain" description="RCK C-terminal" evidence="8">
    <location>
        <begin position="282"/>
        <end position="366"/>
    </location>
</feature>
<dbReference type="InterPro" id="IPR006037">
    <property type="entry name" value="RCK_C"/>
</dbReference>
<feature type="domain" description="RCK C-terminal" evidence="8">
    <location>
        <begin position="194"/>
        <end position="280"/>
    </location>
</feature>
<dbReference type="InterPro" id="IPR051679">
    <property type="entry name" value="DASS-Related_Transporters"/>
</dbReference>
<evidence type="ECO:0000259" key="8">
    <source>
        <dbReference type="PROSITE" id="PS51202"/>
    </source>
</evidence>
<dbReference type="Proteomes" id="UP001595478">
    <property type="component" value="Unassembled WGS sequence"/>
</dbReference>
<keyword evidence="3 7" id="KW-0812">Transmembrane</keyword>
<evidence type="ECO:0000256" key="1">
    <source>
        <dbReference type="ARBA" id="ARBA00004141"/>
    </source>
</evidence>
<feature type="transmembrane region" description="Helical" evidence="7">
    <location>
        <begin position="167"/>
        <end position="190"/>
    </location>
</feature>
<feature type="transmembrane region" description="Helical" evidence="7">
    <location>
        <begin position="385"/>
        <end position="418"/>
    </location>
</feature>
<evidence type="ECO:0000256" key="4">
    <source>
        <dbReference type="ARBA" id="ARBA00022737"/>
    </source>
</evidence>
<feature type="transmembrane region" description="Helical" evidence="7">
    <location>
        <begin position="553"/>
        <end position="573"/>
    </location>
</feature>
<feature type="transmembrane region" description="Helical" evidence="7">
    <location>
        <begin position="51"/>
        <end position="70"/>
    </location>
</feature>
<name>A0ABV7FUQ7_9ALTE</name>
<dbReference type="RefSeq" id="WP_376921508.1">
    <property type="nucleotide sequence ID" value="NZ_JBHRSW010000050.1"/>
</dbReference>
<dbReference type="EMBL" id="JBHRSW010000050">
    <property type="protein sequence ID" value="MFC3123388.1"/>
    <property type="molecule type" value="Genomic_DNA"/>
</dbReference>
<evidence type="ECO:0000256" key="5">
    <source>
        <dbReference type="ARBA" id="ARBA00022989"/>
    </source>
</evidence>
<comment type="caution">
    <text evidence="9">The sequence shown here is derived from an EMBL/GenBank/DDBJ whole genome shotgun (WGS) entry which is preliminary data.</text>
</comment>
<keyword evidence="4" id="KW-0677">Repeat</keyword>
<evidence type="ECO:0000313" key="10">
    <source>
        <dbReference type="Proteomes" id="UP001595478"/>
    </source>
</evidence>
<dbReference type="InterPro" id="IPR036721">
    <property type="entry name" value="RCK_C_sf"/>
</dbReference>
<evidence type="ECO:0000313" key="9">
    <source>
        <dbReference type="EMBL" id="MFC3123388.1"/>
    </source>
</evidence>
<protein>
    <submittedName>
        <fullName evidence="9">SLC13 family permease</fullName>
    </submittedName>
</protein>
<dbReference type="PANTHER" id="PTHR43652:SF2">
    <property type="entry name" value="BASIC AMINO ACID ANTIPORTER YFCC-RELATED"/>
    <property type="match status" value="1"/>
</dbReference>
<feature type="transmembrane region" description="Helical" evidence="7">
    <location>
        <begin position="430"/>
        <end position="448"/>
    </location>
</feature>
<comment type="subcellular location">
    <subcellularLocation>
        <location evidence="1">Membrane</location>
        <topology evidence="1">Multi-pass membrane protein</topology>
    </subcellularLocation>
</comment>
<evidence type="ECO:0000256" key="6">
    <source>
        <dbReference type="ARBA" id="ARBA00023136"/>
    </source>
</evidence>
<dbReference type="Pfam" id="PF02080">
    <property type="entry name" value="TrkA_C"/>
    <property type="match status" value="2"/>
</dbReference>
<evidence type="ECO:0000256" key="7">
    <source>
        <dbReference type="SAM" id="Phobius"/>
    </source>
</evidence>
<sequence>MNAEQIIVVVIFLATMGGLIFTKKRPSGIFAASTLSLIITQQLNFDDVIANATNIGLITLVLLLTISTSLDKTALLKRAGRKILDKSYRSSFAKLFSITFVSSALLNNTAVVASLISTIKQNQLHPASKLLIPLSYAAILGGTVTLIGTSTNLIVDSFLIEKGHQGFEFFDFTIFGLTAGLICGVFLYLASPLLPTFQGSKSQYDSYLLEADVEADSELIGKTIEENRLRDLPDLFLIEIIRKNKLITPVTPDLMVEKDDKLIFTGNVKNLENIEHIKGLTLFAEADGLMREQLTEVIVSNRAPIIGKTLKEVGFRALFDAAVVAIRRDGASISGKIGELKLQAGDFLLLATGNDFLQRENINKNFFIVSEQTIKRKLSIKQEIFTWSGFLGVIALAALSIVPLATGLLFFAAALTVTKITSIAEIKRNLPLNLIIVIVGALSLAKGLEQSGVLALLTDFMMPLLKQSSPLMALVVVYLLTLLLTEFVTNNAAAALLFPFAYGVASSLQLPVMPFALAVAFAASASFISPYGYQTNLLVFSASNYKFIHFIKIGTPLSIIYSSIVITMLNWYYL</sequence>
<gene>
    <name evidence="9" type="ORF">ACFOHL_17350</name>
</gene>
<dbReference type="PROSITE" id="PS51202">
    <property type="entry name" value="RCK_C"/>
    <property type="match status" value="2"/>
</dbReference>
<dbReference type="PANTHER" id="PTHR43652">
    <property type="entry name" value="BASIC AMINO ACID ANTIPORTER YFCC-RELATED"/>
    <property type="match status" value="1"/>
</dbReference>
<keyword evidence="10" id="KW-1185">Reference proteome</keyword>
<dbReference type="Gene3D" id="3.30.70.1450">
    <property type="entry name" value="Regulator of K+ conductance, C-terminal domain"/>
    <property type="match status" value="2"/>
</dbReference>
<evidence type="ECO:0000256" key="2">
    <source>
        <dbReference type="ARBA" id="ARBA00022448"/>
    </source>
</evidence>
<accession>A0ABV7FUQ7</accession>
<organism evidence="9 10">
    <name type="scientific">Agaribacter flavus</name>
    <dbReference type="NCBI Taxonomy" id="1902781"/>
    <lineage>
        <taxon>Bacteria</taxon>
        <taxon>Pseudomonadati</taxon>
        <taxon>Pseudomonadota</taxon>
        <taxon>Gammaproteobacteria</taxon>
        <taxon>Alteromonadales</taxon>
        <taxon>Alteromonadaceae</taxon>
        <taxon>Agaribacter</taxon>
    </lineage>
</organism>
<dbReference type="Pfam" id="PF03600">
    <property type="entry name" value="CitMHS"/>
    <property type="match status" value="1"/>
</dbReference>
<keyword evidence="6 7" id="KW-0472">Membrane</keyword>